<evidence type="ECO:0000313" key="1">
    <source>
        <dbReference type="EMBL" id="KAH8007166.1"/>
    </source>
</evidence>
<evidence type="ECO:0000313" key="2">
    <source>
        <dbReference type="Proteomes" id="UP000827872"/>
    </source>
</evidence>
<accession>A0ACB8FP14</accession>
<comment type="caution">
    <text evidence="1">The sequence shown here is derived from an EMBL/GenBank/DDBJ whole genome shotgun (WGS) entry which is preliminary data.</text>
</comment>
<dbReference type="EMBL" id="CM037619">
    <property type="protein sequence ID" value="KAH8007166.1"/>
    <property type="molecule type" value="Genomic_DNA"/>
</dbReference>
<protein>
    <submittedName>
        <fullName evidence="1">Uncharacterized protein</fullName>
    </submittedName>
</protein>
<organism evidence="1 2">
    <name type="scientific">Sphaerodactylus townsendi</name>
    <dbReference type="NCBI Taxonomy" id="933632"/>
    <lineage>
        <taxon>Eukaryota</taxon>
        <taxon>Metazoa</taxon>
        <taxon>Chordata</taxon>
        <taxon>Craniata</taxon>
        <taxon>Vertebrata</taxon>
        <taxon>Euteleostomi</taxon>
        <taxon>Lepidosauria</taxon>
        <taxon>Squamata</taxon>
        <taxon>Bifurcata</taxon>
        <taxon>Gekkota</taxon>
        <taxon>Sphaerodactylidae</taxon>
        <taxon>Sphaerodactylus</taxon>
    </lineage>
</organism>
<proteinExistence type="predicted"/>
<dbReference type="Proteomes" id="UP000827872">
    <property type="component" value="Linkage Group LG06"/>
</dbReference>
<keyword evidence="2" id="KW-1185">Reference proteome</keyword>
<reference evidence="1" key="1">
    <citation type="submission" date="2021-08" db="EMBL/GenBank/DDBJ databases">
        <title>The first chromosome-level gecko genome reveals the dynamic sex chromosomes of Neotropical dwarf geckos (Sphaerodactylidae: Sphaerodactylus).</title>
        <authorList>
            <person name="Pinto B.J."/>
            <person name="Keating S.E."/>
            <person name="Gamble T."/>
        </authorList>
    </citation>
    <scope>NUCLEOTIDE SEQUENCE</scope>
    <source>
        <strain evidence="1">TG3544</strain>
    </source>
</reference>
<gene>
    <name evidence="1" type="ORF">K3G42_017839</name>
</gene>
<name>A0ACB8FP14_9SAUR</name>
<sequence>MLTLTGRPDSASEIPSGEEGPYQPCGQEPSPLLGKVPARFPAGKRGLISRTARKPLLHWGSCPHGWRWQDPLVGDEGRLCDWARAKPCSWEISPLLEIELALSGHAREHWWKFSS</sequence>